<evidence type="ECO:0000313" key="1">
    <source>
        <dbReference type="EMBL" id="ACI12466.1"/>
    </source>
</evidence>
<dbReference type="GeneID" id="6940752"/>
<name>B5U520_9CAUD</name>
<dbReference type="KEGG" id="vg:6940752"/>
<dbReference type="Proteomes" id="UP000002183">
    <property type="component" value="Segment"/>
</dbReference>
<evidence type="ECO:0000313" key="2">
    <source>
        <dbReference type="Proteomes" id="UP000002183"/>
    </source>
</evidence>
<dbReference type="EMBL" id="FJ174691">
    <property type="protein sequence ID" value="ACI12466.1"/>
    <property type="molecule type" value="Genomic_DNA"/>
</dbReference>
<reference evidence="1 2" key="1">
    <citation type="submission" date="2008-09" db="EMBL/GenBank/DDBJ databases">
        <authorList>
            <person name="Tantoco A.T."/>
            <person name="Edgar R.H."/>
            <person name="Ko C."/>
            <person name="Chambers R.A."/>
            <person name="Jacobs-Sera D."/>
            <person name="Hendrix R.W."/>
            <person name="Hatfull G.F."/>
        </authorList>
    </citation>
    <scope>NUCLEOTIDE SEQUENCE [LARGE SCALE GENOMIC DNA]</scope>
</reference>
<dbReference type="RefSeq" id="YP_002242107.1">
    <property type="nucleotide sequence ID" value="NC_011292.1"/>
</dbReference>
<sequence>MKDPEFTQKQVGDFVQHRMDDNFGRVTEVSPGGWRISVRWDHNDEVWTHPNSDLILIKRAS</sequence>
<proteinExistence type="predicted"/>
<accession>B5U520</accession>
<keyword evidence="2" id="KW-1185">Reference proteome</keyword>
<organism evidence="1 2">
    <name type="scientific">Mycobacterium phage Konstantine</name>
    <dbReference type="NCBI Taxonomy" id="563121"/>
    <lineage>
        <taxon>Viruses</taxon>
        <taxon>Duplodnaviria</taxon>
        <taxon>Heunggongvirae</taxon>
        <taxon>Uroviricota</taxon>
        <taxon>Caudoviricetes</taxon>
        <taxon>Konstantinevirus</taxon>
        <taxon>Konstantinevirus konstantine</taxon>
    </lineage>
</organism>
<protein>
    <submittedName>
        <fullName evidence="1">Uncharacterized protein</fullName>
    </submittedName>
</protein>
<gene>
    <name evidence="1" type="primary">50</name>
    <name evidence="1" type="ORF">KONSTANTINE_50</name>
</gene>